<dbReference type="GO" id="GO:0006508">
    <property type="term" value="P:proteolysis"/>
    <property type="evidence" value="ECO:0007669"/>
    <property type="project" value="InterPro"/>
</dbReference>
<dbReference type="InterPro" id="IPR029058">
    <property type="entry name" value="AB_hydrolase_fold"/>
</dbReference>
<feature type="domain" description="Peptidase S9 prolyl oligopeptidase catalytic" evidence="2">
    <location>
        <begin position="417"/>
        <end position="627"/>
    </location>
</feature>
<name>A0A1U7NL27_9FIRM</name>
<dbReference type="GO" id="GO:0004252">
    <property type="term" value="F:serine-type endopeptidase activity"/>
    <property type="evidence" value="ECO:0007669"/>
    <property type="project" value="TreeGrafter"/>
</dbReference>
<evidence type="ECO:0000259" key="2">
    <source>
        <dbReference type="Pfam" id="PF00326"/>
    </source>
</evidence>
<dbReference type="GeneID" id="78276064"/>
<proteinExistence type="predicted"/>
<dbReference type="SUPFAM" id="SSF53474">
    <property type="entry name" value="alpha/beta-Hydrolases"/>
    <property type="match status" value="1"/>
</dbReference>
<protein>
    <recommendedName>
        <fullName evidence="2">Peptidase S9 prolyl oligopeptidase catalytic domain-containing protein</fullName>
    </recommendedName>
</protein>
<dbReference type="RefSeq" id="WP_076341916.1">
    <property type="nucleotide sequence ID" value="NZ_CAPDDE010000021.1"/>
</dbReference>
<dbReference type="AlphaFoldDB" id="A0A1U7NL27"/>
<dbReference type="OrthoDB" id="108903at2"/>
<evidence type="ECO:0000256" key="1">
    <source>
        <dbReference type="ARBA" id="ARBA00022801"/>
    </source>
</evidence>
<keyword evidence="1" id="KW-0378">Hydrolase</keyword>
<dbReference type="InterPro" id="IPR001375">
    <property type="entry name" value="Peptidase_S9_cat"/>
</dbReference>
<sequence>MKPTTINDLYSYTFLGNMKTSANSLIFVKANCSEEENTYEQVLYDYRASFEQPRQLTSFKKESNFAYKDPNTIGFISNRSMKKDRCALYEISLDGGEAMEILEIDHPKTQLVGYLVDHTIVFLQEDEEEKTGSDYEVLDETPFYRNGKGITNKKRHHLVLYRNGQWETITEKLTDISMIKIDHDTIYVLKEEVKHKFSYKPGLYAYQPSLKKWTTLVEPNTLMIQDFIPFSKGIYVFASTGAEYGLNQNPDLYIIDEDGCHFLEKWGYSLGNTVGTDMASVPGNLLAIHDDILYFTSTKDDHVELYRYQDGFHKVYAMDGTIHAFGFVENSLYFIGAKEGALQELYCLKGEDALLPCSSFNALDSHVSVPRRIQYKDFEGKEQVGYVLYPIDFDPDKSYPGILDIHGGPKTVYGTVFYHEMQVWTSRGYFVFFCNPHGSDGKDDAFADIRGKYGTIDYEDILLFVDTVLDQILQIDPERLGVTGGSYGGFMTNWIIGHTNKFKAAASQRSISNWISFYNTSDIGPEFTKDQQGTTIEDDLEKLWFHSPLQYAKQAKTPTLFIHSDEDYRCPLSEGLQMLNALLQNDIEARMCMFHQENHELSRSGRPHDRIKRLEEITNWMDKYLKK</sequence>
<dbReference type="SUPFAM" id="SSF69304">
    <property type="entry name" value="Tricorn protease N-terminal domain"/>
    <property type="match status" value="1"/>
</dbReference>
<gene>
    <name evidence="3" type="ORF">BO225_08940</name>
</gene>
<evidence type="ECO:0000313" key="3">
    <source>
        <dbReference type="EMBL" id="OLU45260.1"/>
    </source>
</evidence>
<dbReference type="STRING" id="1862672.BO225_08940"/>
<comment type="caution">
    <text evidence="3">The sequence shown here is derived from an EMBL/GenBank/DDBJ whole genome shotgun (WGS) entry which is preliminary data.</text>
</comment>
<reference evidence="3 4" key="1">
    <citation type="submission" date="2016-11" db="EMBL/GenBank/DDBJ databases">
        <title>Description of two novel members of the family Erysipelotrichaceae: Ileibacterium lipovorans gen. nov., sp. nov. and Dubosiella newyorkensis, gen. nov., sp. nov.</title>
        <authorList>
            <person name="Cox L.M."/>
            <person name="Sohn J."/>
            <person name="Tyrrell K.L."/>
            <person name="Citron D.M."/>
            <person name="Lawson P.A."/>
            <person name="Patel N.B."/>
            <person name="Iizumi T."/>
            <person name="Perez-Perez G.I."/>
            <person name="Goldstein E.J."/>
            <person name="Blaser M.J."/>
        </authorList>
    </citation>
    <scope>NUCLEOTIDE SEQUENCE [LARGE SCALE GENOMIC DNA]</scope>
    <source>
        <strain evidence="3 4">NYU-BL-A4</strain>
    </source>
</reference>
<organism evidence="3 4">
    <name type="scientific">Dubosiella newyorkensis</name>
    <dbReference type="NCBI Taxonomy" id="1862672"/>
    <lineage>
        <taxon>Bacteria</taxon>
        <taxon>Bacillati</taxon>
        <taxon>Bacillota</taxon>
        <taxon>Erysipelotrichia</taxon>
        <taxon>Erysipelotrichales</taxon>
        <taxon>Erysipelotrichaceae</taxon>
        <taxon>Dubosiella</taxon>
    </lineage>
</organism>
<evidence type="ECO:0000313" key="4">
    <source>
        <dbReference type="Proteomes" id="UP000186705"/>
    </source>
</evidence>
<dbReference type="EMBL" id="MPKA01000087">
    <property type="protein sequence ID" value="OLU45260.1"/>
    <property type="molecule type" value="Genomic_DNA"/>
</dbReference>
<dbReference type="Proteomes" id="UP000186705">
    <property type="component" value="Unassembled WGS sequence"/>
</dbReference>
<dbReference type="Gene3D" id="3.40.50.1820">
    <property type="entry name" value="alpha/beta hydrolase"/>
    <property type="match status" value="1"/>
</dbReference>
<dbReference type="PANTHER" id="PTHR42776:SF27">
    <property type="entry name" value="DIPEPTIDYL PEPTIDASE FAMILY MEMBER 6"/>
    <property type="match status" value="1"/>
</dbReference>
<accession>A0A1U7NL27</accession>
<dbReference type="Pfam" id="PF00326">
    <property type="entry name" value="Peptidase_S9"/>
    <property type="match status" value="1"/>
</dbReference>
<keyword evidence="4" id="KW-1185">Reference proteome</keyword>
<dbReference type="PANTHER" id="PTHR42776">
    <property type="entry name" value="SERINE PEPTIDASE S9 FAMILY MEMBER"/>
    <property type="match status" value="1"/>
</dbReference>